<comment type="caution">
    <text evidence="2">The sequence shown here is derived from an EMBL/GenBank/DDBJ whole genome shotgun (WGS) entry which is preliminary data.</text>
</comment>
<dbReference type="OrthoDB" id="2105077at2759"/>
<name>A0A0B2V582_TOXCA</name>
<organism evidence="2 3">
    <name type="scientific">Toxocara canis</name>
    <name type="common">Canine roundworm</name>
    <dbReference type="NCBI Taxonomy" id="6265"/>
    <lineage>
        <taxon>Eukaryota</taxon>
        <taxon>Metazoa</taxon>
        <taxon>Ecdysozoa</taxon>
        <taxon>Nematoda</taxon>
        <taxon>Chromadorea</taxon>
        <taxon>Rhabditida</taxon>
        <taxon>Spirurina</taxon>
        <taxon>Ascaridomorpha</taxon>
        <taxon>Ascaridoidea</taxon>
        <taxon>Toxocaridae</taxon>
        <taxon>Toxocara</taxon>
    </lineage>
</organism>
<protein>
    <submittedName>
        <fullName evidence="2">Stomatin-2</fullName>
    </submittedName>
</protein>
<dbReference type="EMBL" id="JPKZ01002483">
    <property type="protein sequence ID" value="KHN76612.1"/>
    <property type="molecule type" value="Genomic_DNA"/>
</dbReference>
<feature type="region of interest" description="Disordered" evidence="1">
    <location>
        <begin position="26"/>
        <end position="46"/>
    </location>
</feature>
<keyword evidence="3" id="KW-1185">Reference proteome</keyword>
<dbReference type="AlphaFoldDB" id="A0A0B2V582"/>
<accession>A0A0B2V582</accession>
<gene>
    <name evidence="2" type="primary">sto-2</name>
    <name evidence="2" type="ORF">Tcan_12332</name>
</gene>
<reference evidence="2 3" key="1">
    <citation type="submission" date="2014-11" db="EMBL/GenBank/DDBJ databases">
        <title>Genetic blueprint of the zoonotic pathogen Toxocara canis.</title>
        <authorList>
            <person name="Zhu X.-Q."/>
            <person name="Korhonen P.K."/>
            <person name="Cai H."/>
            <person name="Young N.D."/>
            <person name="Nejsum P."/>
            <person name="von Samson-Himmelstjerna G."/>
            <person name="Boag P.R."/>
            <person name="Tan P."/>
            <person name="Li Q."/>
            <person name="Min J."/>
            <person name="Yang Y."/>
            <person name="Wang X."/>
            <person name="Fang X."/>
            <person name="Hall R.S."/>
            <person name="Hofmann A."/>
            <person name="Sternberg P.W."/>
            <person name="Jex A.R."/>
            <person name="Gasser R.B."/>
        </authorList>
    </citation>
    <scope>NUCLEOTIDE SEQUENCE [LARGE SCALE GENOMIC DNA]</scope>
    <source>
        <strain evidence="2">PN_DK_2014</strain>
    </source>
</reference>
<sequence length="101" mass="11858">MAIITLRISDHPDYRGPRPPRIVVERAGTSVDSDSDAMDDEERRPPTVRMGRRFTLNPLIFAKEEQEARRQSLAQLKLSYYPRNAHRKCFFFSSFTLLLFR</sequence>
<dbReference type="STRING" id="6265.A0A0B2V582"/>
<evidence type="ECO:0000313" key="3">
    <source>
        <dbReference type="Proteomes" id="UP000031036"/>
    </source>
</evidence>
<dbReference type="Proteomes" id="UP000031036">
    <property type="component" value="Unassembled WGS sequence"/>
</dbReference>
<evidence type="ECO:0000313" key="2">
    <source>
        <dbReference type="EMBL" id="KHN76612.1"/>
    </source>
</evidence>
<evidence type="ECO:0000256" key="1">
    <source>
        <dbReference type="SAM" id="MobiDB-lite"/>
    </source>
</evidence>
<proteinExistence type="predicted"/>